<dbReference type="AlphaFoldDB" id="A0AAX1K543"/>
<protein>
    <submittedName>
        <fullName evidence="2">IS3 family transposase</fullName>
    </submittedName>
</protein>
<name>A0AAX1K543_STRMG</name>
<reference evidence="3" key="1">
    <citation type="submission" date="2020-12" db="EMBL/GenBank/DDBJ databases">
        <authorList>
            <person name="Wen Z.T."/>
        </authorList>
    </citation>
    <scope>NUCLEOTIDE SEQUENCE [LARGE SCALE GENOMIC DNA]</scope>
    <source>
        <strain evidence="3">27-3</strain>
    </source>
</reference>
<dbReference type="InterPro" id="IPR001584">
    <property type="entry name" value="Integrase_cat-core"/>
</dbReference>
<dbReference type="GO" id="GO:0015074">
    <property type="term" value="P:DNA integration"/>
    <property type="evidence" value="ECO:0007669"/>
    <property type="project" value="InterPro"/>
</dbReference>
<proteinExistence type="predicted"/>
<sequence>MHPKSWAENLTIGVFFDEINVYEKSFKSLDKLEKAITNYIFDYNKKRIKTKLKGLSPVQYRTESLQ</sequence>
<evidence type="ECO:0000313" key="2">
    <source>
        <dbReference type="EMBL" id="QQL48205.1"/>
    </source>
</evidence>
<accession>A0AAX1K543</accession>
<evidence type="ECO:0000259" key="1">
    <source>
        <dbReference type="Pfam" id="PF13333"/>
    </source>
</evidence>
<organism evidence="2 3">
    <name type="scientific">Streptococcus mutans</name>
    <dbReference type="NCBI Taxonomy" id="1309"/>
    <lineage>
        <taxon>Bacteria</taxon>
        <taxon>Bacillati</taxon>
        <taxon>Bacillota</taxon>
        <taxon>Bacilli</taxon>
        <taxon>Lactobacillales</taxon>
        <taxon>Streptococcaceae</taxon>
        <taxon>Streptococcus</taxon>
    </lineage>
</organism>
<dbReference type="Pfam" id="PF13333">
    <property type="entry name" value="rve_2"/>
    <property type="match status" value="1"/>
</dbReference>
<gene>
    <name evidence="2" type="ORF">IGS65_005015</name>
</gene>
<feature type="domain" description="Integrase catalytic" evidence="1">
    <location>
        <begin position="21"/>
        <end position="65"/>
    </location>
</feature>
<dbReference type="Proteomes" id="UP000595884">
    <property type="component" value="Chromosome"/>
</dbReference>
<dbReference type="EMBL" id="CP066294">
    <property type="protein sequence ID" value="QQL48205.1"/>
    <property type="molecule type" value="Genomic_DNA"/>
</dbReference>
<evidence type="ECO:0000313" key="3">
    <source>
        <dbReference type="Proteomes" id="UP000595884"/>
    </source>
</evidence>